<accession>A0A3A3G3Q4</accession>
<dbReference type="CDD" id="cd11386">
    <property type="entry name" value="MCP_signal"/>
    <property type="match status" value="1"/>
</dbReference>
<comment type="subcellular location">
    <subcellularLocation>
        <location evidence="1">Cell inner membrane</location>
        <topology evidence="1">Multi-pass membrane protein</topology>
    </subcellularLocation>
</comment>
<dbReference type="GO" id="GO:0006935">
    <property type="term" value="P:chemotaxis"/>
    <property type="evidence" value="ECO:0007669"/>
    <property type="project" value="UniProtKB-KW"/>
</dbReference>
<evidence type="ECO:0000313" key="15">
    <source>
        <dbReference type="EMBL" id="RJF96046.1"/>
    </source>
</evidence>
<dbReference type="Pfam" id="PF00672">
    <property type="entry name" value="HAMP"/>
    <property type="match status" value="1"/>
</dbReference>
<dbReference type="SUPFAM" id="SSF58104">
    <property type="entry name" value="Methyl-accepting chemotaxis protein (MCP) signaling domain"/>
    <property type="match status" value="1"/>
</dbReference>
<evidence type="ECO:0000256" key="5">
    <source>
        <dbReference type="ARBA" id="ARBA00022519"/>
    </source>
</evidence>
<dbReference type="PRINTS" id="PR00260">
    <property type="entry name" value="CHEMTRNSDUCR"/>
</dbReference>
<dbReference type="FunFam" id="1.10.287.950:FF:000001">
    <property type="entry name" value="Methyl-accepting chemotaxis sensory transducer"/>
    <property type="match status" value="1"/>
</dbReference>
<dbReference type="GO" id="GO:0007165">
    <property type="term" value="P:signal transduction"/>
    <property type="evidence" value="ECO:0007669"/>
    <property type="project" value="UniProtKB-KW"/>
</dbReference>
<keyword evidence="8 12" id="KW-0472">Membrane</keyword>
<evidence type="ECO:0000256" key="2">
    <source>
        <dbReference type="ARBA" id="ARBA00022475"/>
    </source>
</evidence>
<gene>
    <name evidence="15" type="ORF">D3871_22160</name>
</gene>
<proteinExistence type="inferred from homology"/>
<evidence type="ECO:0000313" key="16">
    <source>
        <dbReference type="Proteomes" id="UP000265955"/>
    </source>
</evidence>
<dbReference type="CDD" id="cd06225">
    <property type="entry name" value="HAMP"/>
    <property type="match status" value="1"/>
</dbReference>
<keyword evidence="2" id="KW-1003">Cell membrane</keyword>
<dbReference type="EMBL" id="QYUO01000002">
    <property type="protein sequence ID" value="RJF96046.1"/>
    <property type="molecule type" value="Genomic_DNA"/>
</dbReference>
<evidence type="ECO:0000256" key="4">
    <source>
        <dbReference type="ARBA" id="ARBA00022500"/>
    </source>
</evidence>
<dbReference type="InterPro" id="IPR003660">
    <property type="entry name" value="HAMP_dom"/>
</dbReference>
<evidence type="ECO:0000256" key="12">
    <source>
        <dbReference type="SAM" id="Phobius"/>
    </source>
</evidence>
<keyword evidence="6 12" id="KW-0812">Transmembrane</keyword>
<keyword evidence="3" id="KW-0488">Methylation</keyword>
<dbReference type="PANTHER" id="PTHR43531">
    <property type="entry name" value="PROTEIN ICFG"/>
    <property type="match status" value="1"/>
</dbReference>
<evidence type="ECO:0000256" key="6">
    <source>
        <dbReference type="ARBA" id="ARBA00022692"/>
    </source>
</evidence>
<keyword evidence="4" id="KW-0145">Chemotaxis</keyword>
<dbReference type="PROSITE" id="PS50885">
    <property type="entry name" value="HAMP"/>
    <property type="match status" value="1"/>
</dbReference>
<evidence type="ECO:0000256" key="3">
    <source>
        <dbReference type="ARBA" id="ARBA00022481"/>
    </source>
</evidence>
<feature type="domain" description="HAMP" evidence="14">
    <location>
        <begin position="212"/>
        <end position="264"/>
    </location>
</feature>
<reference evidence="16" key="1">
    <citation type="submission" date="2018-09" db="EMBL/GenBank/DDBJ databases">
        <authorList>
            <person name="Zhu H."/>
        </authorList>
    </citation>
    <scope>NUCLEOTIDE SEQUENCE [LARGE SCALE GENOMIC DNA]</scope>
    <source>
        <strain evidence="16">K1R23-30</strain>
    </source>
</reference>
<dbReference type="SMART" id="SM00304">
    <property type="entry name" value="HAMP"/>
    <property type="match status" value="1"/>
</dbReference>
<dbReference type="RefSeq" id="WP_119771193.1">
    <property type="nucleotide sequence ID" value="NZ_QYUO01000002.1"/>
</dbReference>
<dbReference type="SUPFAM" id="SSF47170">
    <property type="entry name" value="Aspartate receptor, ligand-binding domain"/>
    <property type="match status" value="1"/>
</dbReference>
<dbReference type="InterPro" id="IPR003122">
    <property type="entry name" value="Tar_rcpt_lig-bd"/>
</dbReference>
<dbReference type="InterPro" id="IPR051310">
    <property type="entry name" value="MCP_chemotaxis"/>
</dbReference>
<dbReference type="InterPro" id="IPR004090">
    <property type="entry name" value="Chemotax_Me-accpt_rcpt"/>
</dbReference>
<evidence type="ECO:0000256" key="7">
    <source>
        <dbReference type="ARBA" id="ARBA00022989"/>
    </source>
</evidence>
<evidence type="ECO:0000256" key="8">
    <source>
        <dbReference type="ARBA" id="ARBA00023136"/>
    </source>
</evidence>
<sequence length="513" mass="54700">MFRNTTVGMRLVYLIAFNSVMLIVAGLASLAALYKSNEVTRHIYENQLAASIHLADARSNQVLVRVLLDQAAFAPESPEAAKRITAAQAFMQKSHDAWNAYGKLPHTAEENLLAATVSQRRNAFFDTGVAGLVKAIQEGNKDELARHVMEIVPALDRELNARGGELAKRQLDSAQMEYAASQEEFTQFTRYAIVLIVLGVLLGAGVAWQIRKSIVKPLGAIMVQFDRIASGNLSGRIEQGGRNEIGHLMAGLQRMQASLSRMVGDLRSGSGLIATATREIASGNADLSQRTEEQAASLQETASSMENLATTVRQNANNARQASALSLEASSIAKEGGEVVSLVVETMDGINSASGRIVDIISVIEGIAFQTNILALNAAVEAARAGEQGKGFAVVASEVRSLAHRSAAAAKEIKELIDNSVRQVSEGTVMVDRAGQTMERIVNAVAKVESIMSEISQASVEQSTGIDQVSLAVSQMDSVTQQNAALVEQAAAAAGSLEEQAEKLNQAVAEFRL</sequence>
<keyword evidence="7 12" id="KW-1133">Transmembrane helix</keyword>
<evidence type="ECO:0000256" key="9">
    <source>
        <dbReference type="ARBA" id="ARBA00023224"/>
    </source>
</evidence>
<dbReference type="Pfam" id="PF02203">
    <property type="entry name" value="TarH"/>
    <property type="match status" value="1"/>
</dbReference>
<comment type="caution">
    <text evidence="15">The sequence shown here is derived from an EMBL/GenBank/DDBJ whole genome shotgun (WGS) entry which is preliminary data.</text>
</comment>
<feature type="domain" description="Methyl-accepting transducer" evidence="13">
    <location>
        <begin position="269"/>
        <end position="498"/>
    </location>
</feature>
<dbReference type="OrthoDB" id="8982326at2"/>
<feature type="transmembrane region" description="Helical" evidence="12">
    <location>
        <begin position="191"/>
        <end position="210"/>
    </location>
</feature>
<comment type="similarity">
    <text evidence="10">Belongs to the methyl-accepting chemotaxis (MCP) protein family.</text>
</comment>
<dbReference type="GO" id="GO:0005886">
    <property type="term" value="C:plasma membrane"/>
    <property type="evidence" value="ECO:0007669"/>
    <property type="project" value="UniProtKB-SubCell"/>
</dbReference>
<dbReference type="PROSITE" id="PS50111">
    <property type="entry name" value="CHEMOTAXIS_TRANSDUC_2"/>
    <property type="match status" value="1"/>
</dbReference>
<dbReference type="Gene3D" id="1.10.287.950">
    <property type="entry name" value="Methyl-accepting chemotaxis protein"/>
    <property type="match status" value="1"/>
</dbReference>
<dbReference type="SMART" id="SM00283">
    <property type="entry name" value="MA"/>
    <property type="match status" value="1"/>
</dbReference>
<organism evidence="15 16">
    <name type="scientific">Noviherbaspirillum saxi</name>
    <dbReference type="NCBI Taxonomy" id="2320863"/>
    <lineage>
        <taxon>Bacteria</taxon>
        <taxon>Pseudomonadati</taxon>
        <taxon>Pseudomonadota</taxon>
        <taxon>Betaproteobacteria</taxon>
        <taxon>Burkholderiales</taxon>
        <taxon>Oxalobacteraceae</taxon>
        <taxon>Noviherbaspirillum</taxon>
    </lineage>
</organism>
<name>A0A3A3G3Q4_9BURK</name>
<feature type="transmembrane region" description="Helical" evidence="12">
    <location>
        <begin position="12"/>
        <end position="34"/>
    </location>
</feature>
<dbReference type="Proteomes" id="UP000265955">
    <property type="component" value="Unassembled WGS sequence"/>
</dbReference>
<dbReference type="PANTHER" id="PTHR43531:SF14">
    <property type="entry name" value="METHYL-ACCEPTING CHEMOTAXIS PROTEIN I-RELATED"/>
    <property type="match status" value="1"/>
</dbReference>
<evidence type="ECO:0000256" key="1">
    <source>
        <dbReference type="ARBA" id="ARBA00004429"/>
    </source>
</evidence>
<keyword evidence="9 11" id="KW-0807">Transducer</keyword>
<evidence type="ECO:0000256" key="10">
    <source>
        <dbReference type="ARBA" id="ARBA00029447"/>
    </source>
</evidence>
<dbReference type="InterPro" id="IPR035440">
    <property type="entry name" value="4HB_MCP_dom_sf"/>
</dbReference>
<evidence type="ECO:0000256" key="11">
    <source>
        <dbReference type="PROSITE-ProRule" id="PRU00284"/>
    </source>
</evidence>
<keyword evidence="16" id="KW-1185">Reference proteome</keyword>
<evidence type="ECO:0000259" key="13">
    <source>
        <dbReference type="PROSITE" id="PS50111"/>
    </source>
</evidence>
<evidence type="ECO:0000259" key="14">
    <source>
        <dbReference type="PROSITE" id="PS50885"/>
    </source>
</evidence>
<dbReference type="GO" id="GO:0004888">
    <property type="term" value="F:transmembrane signaling receptor activity"/>
    <property type="evidence" value="ECO:0007669"/>
    <property type="project" value="InterPro"/>
</dbReference>
<dbReference type="AlphaFoldDB" id="A0A3A3G3Q4"/>
<dbReference type="InterPro" id="IPR004089">
    <property type="entry name" value="MCPsignal_dom"/>
</dbReference>
<keyword evidence="5" id="KW-0997">Cell inner membrane</keyword>
<protein>
    <submittedName>
        <fullName evidence="15">HAMP domain-containing protein</fullName>
    </submittedName>
</protein>
<dbReference type="Pfam" id="PF00015">
    <property type="entry name" value="MCPsignal"/>
    <property type="match status" value="1"/>
</dbReference>